<accession>A0ABD1MLP3</accession>
<keyword evidence="2" id="KW-1185">Reference proteome</keyword>
<reference evidence="1 2" key="1">
    <citation type="submission" date="2024-08" db="EMBL/GenBank/DDBJ databases">
        <title>Insights into the chromosomal genome structure of Flemingia macrophylla.</title>
        <authorList>
            <person name="Ding Y."/>
            <person name="Zhao Y."/>
            <person name="Bi W."/>
            <person name="Wu M."/>
            <person name="Zhao G."/>
            <person name="Gong Y."/>
            <person name="Li W."/>
            <person name="Zhang P."/>
        </authorList>
    </citation>
    <scope>NUCLEOTIDE SEQUENCE [LARGE SCALE GENOMIC DNA]</scope>
    <source>
        <strain evidence="1">DYQJB</strain>
        <tissue evidence="1">Leaf</tissue>
    </source>
</reference>
<protein>
    <submittedName>
        <fullName evidence="1">Uncharacterized protein</fullName>
    </submittedName>
</protein>
<proteinExistence type="predicted"/>
<evidence type="ECO:0000313" key="2">
    <source>
        <dbReference type="Proteomes" id="UP001603857"/>
    </source>
</evidence>
<gene>
    <name evidence="1" type="ORF">Fmac_011181</name>
</gene>
<sequence length="58" mass="6570">MNTGKDSRNCVQAVPTIGFRVFFKAFPQSLEGVAKDWLNYLAPMSVTGWGDLKRMFLE</sequence>
<evidence type="ECO:0000313" key="1">
    <source>
        <dbReference type="EMBL" id="KAL2336735.1"/>
    </source>
</evidence>
<dbReference type="Proteomes" id="UP001603857">
    <property type="component" value="Unassembled WGS sequence"/>
</dbReference>
<name>A0ABD1MLP3_9FABA</name>
<organism evidence="1 2">
    <name type="scientific">Flemingia macrophylla</name>
    <dbReference type="NCBI Taxonomy" id="520843"/>
    <lineage>
        <taxon>Eukaryota</taxon>
        <taxon>Viridiplantae</taxon>
        <taxon>Streptophyta</taxon>
        <taxon>Embryophyta</taxon>
        <taxon>Tracheophyta</taxon>
        <taxon>Spermatophyta</taxon>
        <taxon>Magnoliopsida</taxon>
        <taxon>eudicotyledons</taxon>
        <taxon>Gunneridae</taxon>
        <taxon>Pentapetalae</taxon>
        <taxon>rosids</taxon>
        <taxon>fabids</taxon>
        <taxon>Fabales</taxon>
        <taxon>Fabaceae</taxon>
        <taxon>Papilionoideae</taxon>
        <taxon>50 kb inversion clade</taxon>
        <taxon>NPAAA clade</taxon>
        <taxon>indigoferoid/millettioid clade</taxon>
        <taxon>Phaseoleae</taxon>
        <taxon>Flemingia</taxon>
    </lineage>
</organism>
<dbReference type="AlphaFoldDB" id="A0ABD1MLP3"/>
<comment type="caution">
    <text evidence="1">The sequence shown here is derived from an EMBL/GenBank/DDBJ whole genome shotgun (WGS) entry which is preliminary data.</text>
</comment>
<dbReference type="EMBL" id="JBGMDY010000004">
    <property type="protein sequence ID" value="KAL2336735.1"/>
    <property type="molecule type" value="Genomic_DNA"/>
</dbReference>